<dbReference type="Pfam" id="PF08170">
    <property type="entry name" value="POPLD"/>
    <property type="match status" value="1"/>
</dbReference>
<dbReference type="InterPro" id="IPR055079">
    <property type="entry name" value="POP1_C"/>
</dbReference>
<dbReference type="RefSeq" id="XP_020122878.1">
    <property type="nucleotide sequence ID" value="XM_020261113.1"/>
</dbReference>
<feature type="compositionally biased region" description="Basic residues" evidence="12">
    <location>
        <begin position="495"/>
        <end position="508"/>
    </location>
</feature>
<evidence type="ECO:0000313" key="14">
    <source>
        <dbReference type="EMBL" id="OKL62757.1"/>
    </source>
</evidence>
<dbReference type="FunFam" id="3.40.30.10:FF:000020">
    <property type="entry name" value="Peroxiredoxin"/>
    <property type="match status" value="1"/>
</dbReference>
<dbReference type="InterPro" id="IPR036249">
    <property type="entry name" value="Thioredoxin-like_sf"/>
</dbReference>
<comment type="caution">
    <text evidence="14">The sequence shown here is derived from an EMBL/GenBank/DDBJ whole genome shotgun (WGS) entry which is preliminary data.</text>
</comment>
<dbReference type="STRING" id="1441469.A0A1Q5Q9Y5"/>
<dbReference type="SUPFAM" id="SSF52507">
    <property type="entry name" value="Homo-oligomeric flavin-containing Cys decarboxylases, HFCD"/>
    <property type="match status" value="1"/>
</dbReference>
<evidence type="ECO:0000256" key="12">
    <source>
        <dbReference type="SAM" id="MobiDB-lite"/>
    </source>
</evidence>
<comment type="subcellular location">
    <subcellularLocation>
        <location evidence="1">Nucleus</location>
    </subcellularLocation>
</comment>
<dbReference type="InterPro" id="IPR013766">
    <property type="entry name" value="Thioredoxin_domain"/>
</dbReference>
<evidence type="ECO:0000256" key="4">
    <source>
        <dbReference type="ARBA" id="ARBA00022694"/>
    </source>
</evidence>
<evidence type="ECO:0000256" key="1">
    <source>
        <dbReference type="ARBA" id="ARBA00004123"/>
    </source>
</evidence>
<accession>A0A1Q5Q9Y5</accession>
<dbReference type="Proteomes" id="UP000214365">
    <property type="component" value="Unassembled WGS sequence"/>
</dbReference>
<evidence type="ECO:0000256" key="6">
    <source>
        <dbReference type="ARBA" id="ARBA00023002"/>
    </source>
</evidence>
<keyword evidence="8" id="KW-0676">Redox-active center</keyword>
<dbReference type="PANTHER" id="PTHR22731:SF3">
    <property type="entry name" value="RIBONUCLEASES P_MRP PROTEIN SUBUNIT POP1"/>
    <property type="match status" value="1"/>
</dbReference>
<evidence type="ECO:0000259" key="13">
    <source>
        <dbReference type="PROSITE" id="PS51352"/>
    </source>
</evidence>
<evidence type="ECO:0000256" key="2">
    <source>
        <dbReference type="ARBA" id="ARBA00010505"/>
    </source>
</evidence>
<keyword evidence="6" id="KW-0560">Oxidoreductase</keyword>
<dbReference type="SUPFAM" id="SSF52833">
    <property type="entry name" value="Thioredoxin-like"/>
    <property type="match status" value="1"/>
</dbReference>
<sequence>MSALNAGDEFPSDVVFSYIPWTEENEKIQACGIPINYNASKEWADKKVVLFALPGAFTPVCSAAHVPGYIENLPKLRAKGVDVVAVLAYNDAYVMSAWGKANNVKGDDILFLSDPDAKFSKSIGWADEEGRTGRYAIVIDHGKVTYAKRERGKNILESGSVATIKLPLIISALQQKHSNLSIRVILTKSAALFLNGRSAEQPTIEHIASLPAVDAVYQDEDEMTESWTRGAGILHINLRKWAHILVVAPLSANTLAKIVNGICDSLLTNVIRAWDTTGLVDGGVKKRILVAPAMNAAMWLQPITRKQILVLEDEWGVQVTGDQKNVVEQGWFEVLNPIEVQSAMASNLPLKRKNPQAGFNFDQKSSGAVRKRARTHDARALAVQSADAALSATGELDVAAYVGAREFEIRALEAGIEKSRSALTSRAFQKVPRSLRRRTASHNVKRVPQRLRARAKRENKMIEDNTPTVTARRRKPTRILRLRLESARRLQGLNKKARVKRAALKKKRDKDGQDAQSTAEEGHTHSIAPRVPKIKKNILSKPSPPEPKFKKRQRSKTWLPTHMFHAKRAHMTPAQEPLWRFALPLTPTEKSYRPTHRAAGSRGAVAWDMSYVSTIQLEGTIIALQSVLKSLRVEGDDCWGAKGKKWRQGTRVLQKWVYEVGEDGKPIAPVTLIWCARLQGEDHEMSNAGDTSGPKKKPVRDKVFIRIHPSAFLQLWHVLLSVCKKQNPPVTLQDLRFDIGSIEITGPGSTEALIATMRPFIPKQQGNTEDVSSTTWTSLLGVTNPSSLPAGALLSFSISDPRLHYPVSSQKPPTSESDMNALAGLLSSWPPDRCRVSPALFDRSARLTASRRLPSQKAINRRRTLAGPGVPLETQSTDPHIPVMVFASRLASCVKDTNSHGSWTVMLPWKCVAPLWYVLMYYPLSSGSNPRFGGLKEQQQLAFEYGQPWFPADYPGTRAGWEWHLQEQERRKKEWERKPKGRRLEFDSLDLGNGQKGELGRGWSCDWEYLVQSNARQDDTLMEETQSQEDNRTNGNNSPEDKKQASTPPLEIENLRLDERTALQLNTNPRAWKFPNDKQYLAIVKITLFGRGTPSPCARLYRLPSTDEELCKKWLSTGLPAKTSSRSQNGTPPVSNLEQSTPTDPVIEKREYFQRLAASLLDPSLPDKPLYLPLPLEDDLIGFVSSGNYNLTEGKGTGIGSILVSKVANHGITNATGEEKPEQSQKQAGVSKTKPLPAKRACFERRICIVRSAGERVGRLGQWHFI</sequence>
<organism evidence="14 15">
    <name type="scientific">Talaromyces atroroseus</name>
    <dbReference type="NCBI Taxonomy" id="1441469"/>
    <lineage>
        <taxon>Eukaryota</taxon>
        <taxon>Fungi</taxon>
        <taxon>Dikarya</taxon>
        <taxon>Ascomycota</taxon>
        <taxon>Pezizomycotina</taxon>
        <taxon>Eurotiomycetes</taxon>
        <taxon>Eurotiomycetidae</taxon>
        <taxon>Eurotiales</taxon>
        <taxon>Trichocomaceae</taxon>
        <taxon>Talaromyces</taxon>
        <taxon>Talaromyces sect. Trachyspermi</taxon>
    </lineage>
</organism>
<dbReference type="GO" id="GO:0000172">
    <property type="term" value="C:ribonuclease MRP complex"/>
    <property type="evidence" value="ECO:0007669"/>
    <property type="project" value="InterPro"/>
</dbReference>
<dbReference type="Pfam" id="PF06978">
    <property type="entry name" value="POP1_N"/>
    <property type="match status" value="1"/>
</dbReference>
<keyword evidence="4" id="KW-0819">tRNA processing</keyword>
<dbReference type="PROSITE" id="PS51352">
    <property type="entry name" value="THIOREDOXIN_2"/>
    <property type="match status" value="1"/>
</dbReference>
<feature type="region of interest" description="Disordered" evidence="12">
    <location>
        <begin position="491"/>
        <end position="556"/>
    </location>
</feature>
<gene>
    <name evidence="14" type="ORF">UA08_01448</name>
</gene>
<dbReference type="GeneID" id="31001203"/>
<dbReference type="InterPro" id="IPR036551">
    <property type="entry name" value="Flavin_trans-like"/>
</dbReference>
<keyword evidence="15" id="KW-1185">Reference proteome</keyword>
<evidence type="ECO:0000256" key="7">
    <source>
        <dbReference type="ARBA" id="ARBA00023242"/>
    </source>
</evidence>
<evidence type="ECO:0000256" key="9">
    <source>
        <dbReference type="ARBA" id="ARBA00032824"/>
    </source>
</evidence>
<protein>
    <recommendedName>
        <fullName evidence="9">Thioredoxin peroxidase</fullName>
    </recommendedName>
    <alternativeName>
        <fullName evidence="10">Thioredoxin-dependent peroxiredoxin</fullName>
    </alternativeName>
</protein>
<name>A0A1Q5Q9Y5_TALAT</name>
<evidence type="ECO:0000256" key="3">
    <source>
        <dbReference type="ARBA" id="ARBA00022559"/>
    </source>
</evidence>
<dbReference type="GO" id="GO:0001682">
    <property type="term" value="P:tRNA 5'-leader removal"/>
    <property type="evidence" value="ECO:0007669"/>
    <property type="project" value="InterPro"/>
</dbReference>
<dbReference type="EMBL" id="LFMY01000002">
    <property type="protein sequence ID" value="OKL62757.1"/>
    <property type="molecule type" value="Genomic_DNA"/>
</dbReference>
<feature type="region of interest" description="Disordered" evidence="12">
    <location>
        <begin position="1121"/>
        <end position="1143"/>
    </location>
</feature>
<evidence type="ECO:0000256" key="10">
    <source>
        <dbReference type="ARBA" id="ARBA00079296"/>
    </source>
</evidence>
<keyword evidence="5" id="KW-0049">Antioxidant</keyword>
<dbReference type="Gene3D" id="3.40.30.10">
    <property type="entry name" value="Glutaredoxin"/>
    <property type="match status" value="1"/>
</dbReference>
<evidence type="ECO:0000313" key="15">
    <source>
        <dbReference type="Proteomes" id="UP000214365"/>
    </source>
</evidence>
<proteinExistence type="inferred from homology"/>
<evidence type="ECO:0000256" key="11">
    <source>
        <dbReference type="PIRSR" id="PIRSR637944-1"/>
    </source>
</evidence>
<dbReference type="Pfam" id="PF22770">
    <property type="entry name" value="POP1_C"/>
    <property type="match status" value="1"/>
</dbReference>
<dbReference type="GO" id="GO:0008379">
    <property type="term" value="F:thioredoxin peroxidase activity"/>
    <property type="evidence" value="ECO:0007669"/>
    <property type="project" value="InterPro"/>
</dbReference>
<dbReference type="Gene3D" id="3.40.50.1950">
    <property type="entry name" value="Flavin prenyltransferase-like"/>
    <property type="match status" value="1"/>
</dbReference>
<dbReference type="OrthoDB" id="442863at2759"/>
<evidence type="ECO:0000256" key="5">
    <source>
        <dbReference type="ARBA" id="ARBA00022862"/>
    </source>
</evidence>
<comment type="similarity">
    <text evidence="2">Belongs to the peroxiredoxin family. Prx5 subfamily.</text>
</comment>
<feature type="region of interest" description="Disordered" evidence="12">
    <location>
        <begin position="1214"/>
        <end position="1233"/>
    </location>
</feature>
<keyword evidence="7" id="KW-0539">Nucleus</keyword>
<dbReference type="GO" id="GO:0034599">
    <property type="term" value="P:cellular response to oxidative stress"/>
    <property type="evidence" value="ECO:0007669"/>
    <property type="project" value="InterPro"/>
</dbReference>
<dbReference type="PANTHER" id="PTHR22731">
    <property type="entry name" value="RIBONUCLEASES P/MRP PROTEIN SUBUNIT POP1"/>
    <property type="match status" value="1"/>
</dbReference>
<evidence type="ECO:0000256" key="8">
    <source>
        <dbReference type="ARBA" id="ARBA00023284"/>
    </source>
</evidence>
<feature type="domain" description="Thioredoxin" evidence="13">
    <location>
        <begin position="4"/>
        <end position="174"/>
    </location>
</feature>
<reference evidence="14 15" key="1">
    <citation type="submission" date="2015-06" db="EMBL/GenBank/DDBJ databases">
        <title>Talaromyces atroroseus IBT 11181 draft genome.</title>
        <authorList>
            <person name="Rasmussen K.B."/>
            <person name="Rasmussen S."/>
            <person name="Petersen B."/>
            <person name="Sicheritz-Ponten T."/>
            <person name="Mortensen U.H."/>
            <person name="Thrane U."/>
        </authorList>
    </citation>
    <scope>NUCLEOTIDE SEQUENCE [LARGE SCALE GENOMIC DNA]</scope>
    <source>
        <strain evidence="14 15">IBT 11181</strain>
    </source>
</reference>
<dbReference type="InterPro" id="IPR009723">
    <property type="entry name" value="Pop1_N"/>
</dbReference>
<dbReference type="Pfam" id="PF02441">
    <property type="entry name" value="Flavoprotein"/>
    <property type="match status" value="1"/>
</dbReference>
<dbReference type="InterPro" id="IPR037944">
    <property type="entry name" value="PRX5-like"/>
</dbReference>
<dbReference type="Pfam" id="PF08534">
    <property type="entry name" value="Redoxin"/>
    <property type="match status" value="1"/>
</dbReference>
<dbReference type="GO" id="GO:0005655">
    <property type="term" value="C:nucleolar ribonuclease P complex"/>
    <property type="evidence" value="ECO:0007669"/>
    <property type="project" value="InterPro"/>
</dbReference>
<dbReference type="InterPro" id="IPR039182">
    <property type="entry name" value="Pop1"/>
</dbReference>
<feature type="compositionally biased region" description="Polar residues" evidence="12">
    <location>
        <begin position="1122"/>
        <end position="1143"/>
    </location>
</feature>
<dbReference type="InterPro" id="IPR012590">
    <property type="entry name" value="POPLD_dom"/>
</dbReference>
<dbReference type="CDD" id="cd03013">
    <property type="entry name" value="PRX5_like"/>
    <property type="match status" value="1"/>
</dbReference>
<feature type="region of interest" description="Disordered" evidence="12">
    <location>
        <begin position="1021"/>
        <end position="1051"/>
    </location>
</feature>
<dbReference type="InterPro" id="IPR013740">
    <property type="entry name" value="Redoxin"/>
</dbReference>
<keyword evidence="3" id="KW-0575">Peroxidase</keyword>
<feature type="active site" description="Cysteine sulfenic acid (-SOH) intermediate" evidence="11">
    <location>
        <position position="61"/>
    </location>
</feature>
<dbReference type="InterPro" id="IPR003382">
    <property type="entry name" value="Flavoprotein"/>
</dbReference>
<dbReference type="AlphaFoldDB" id="A0A1Q5Q9Y5"/>